<protein>
    <submittedName>
        <fullName evidence="2">Baeyer-Villiger monooxygenase</fullName>
    </submittedName>
</protein>
<dbReference type="GO" id="GO:0004497">
    <property type="term" value="F:monooxygenase activity"/>
    <property type="evidence" value="ECO:0007669"/>
    <property type="project" value="UniProtKB-KW"/>
</dbReference>
<dbReference type="Pfam" id="PF13450">
    <property type="entry name" value="NAD_binding_8"/>
    <property type="match status" value="1"/>
</dbReference>
<evidence type="ECO:0000313" key="3">
    <source>
        <dbReference type="Proteomes" id="UP001175001"/>
    </source>
</evidence>
<dbReference type="InterPro" id="IPR051209">
    <property type="entry name" value="FAD-bind_Monooxygenase_sf"/>
</dbReference>
<comment type="similarity">
    <text evidence="1">Belongs to the FAD-binding monooxygenase family.</text>
</comment>
<keyword evidence="2" id="KW-0560">Oxidoreductase</keyword>
<comment type="caution">
    <text evidence="2">The sequence shown here is derived from an EMBL/GenBank/DDBJ whole genome shotgun (WGS) entry which is preliminary data.</text>
</comment>
<evidence type="ECO:0000313" key="2">
    <source>
        <dbReference type="EMBL" id="KAK0642772.1"/>
    </source>
</evidence>
<dbReference type="InterPro" id="IPR036188">
    <property type="entry name" value="FAD/NAD-bd_sf"/>
</dbReference>
<dbReference type="PANTHER" id="PTHR42877">
    <property type="entry name" value="L-ORNITHINE N(5)-MONOOXYGENASE-RELATED"/>
    <property type="match status" value="1"/>
</dbReference>
<keyword evidence="3" id="KW-1185">Reference proteome</keyword>
<gene>
    <name evidence="2" type="ORF">DIS24_g8713</name>
</gene>
<name>A0AA40CLG0_9PEZI</name>
<dbReference type="PANTHER" id="PTHR42877:SF5">
    <property type="entry name" value="L-ORNITHINE N(5)-MONOOXYGENASE-RELATED"/>
    <property type="match status" value="1"/>
</dbReference>
<dbReference type="EMBL" id="JAUJDW010000067">
    <property type="protein sequence ID" value="KAK0642772.1"/>
    <property type="molecule type" value="Genomic_DNA"/>
</dbReference>
<dbReference type="Proteomes" id="UP001175001">
    <property type="component" value="Unassembled WGS sequence"/>
</dbReference>
<sequence>MGMNAIIIGAGPSGIAMAHKLKCELGFRDFMIYEKSDGVGGTWRTNTYPGCGCDVHSHLYSFSFNLNPDWSKELAEQEEILQYMEDTVDKFGLRPYVNTSVECLGASWDSLDEQWTVELKDLQTVIGSGCSAVQVIPSVAEHASVVKQYARSPQWYHERPNRRFSALQKFMFRYVPGLMRLQRWNIFWNIDRQSYSYRGTEAGVKQRLLEEEHARQYIYRKAPEKYHNVLVPDFELGCKRKIADPDYLESLHRDNVELIPEGIQEVTENGVVSLSGRVDEYDMIVLATGFKVSQFLTPMRVVGANGTTLEQQWRECRGAQAYLGTFVHNFPNFAIL</sequence>
<reference evidence="2" key="1">
    <citation type="submission" date="2023-06" db="EMBL/GenBank/DDBJ databases">
        <title>Multi-omics analyses reveal the molecular pathogenesis toolkit of Lasiodiplodia hormozganensis, a cross-kingdom pathogen.</title>
        <authorList>
            <person name="Felix C."/>
            <person name="Meneses R."/>
            <person name="Goncalves M.F.M."/>
            <person name="Tilleman L."/>
            <person name="Duarte A.S."/>
            <person name="Jorrin-Novo J.V."/>
            <person name="Van De Peer Y."/>
            <person name="Deforce D."/>
            <person name="Van Nieuwerburgh F."/>
            <person name="Esteves A.C."/>
            <person name="Alves A."/>
        </authorList>
    </citation>
    <scope>NUCLEOTIDE SEQUENCE</scope>
    <source>
        <strain evidence="2">CBS 339.90</strain>
    </source>
</reference>
<dbReference type="SUPFAM" id="SSF51905">
    <property type="entry name" value="FAD/NAD(P)-binding domain"/>
    <property type="match status" value="1"/>
</dbReference>
<dbReference type="AlphaFoldDB" id="A0AA40CLG0"/>
<dbReference type="Gene3D" id="3.50.50.60">
    <property type="entry name" value="FAD/NAD(P)-binding domain"/>
    <property type="match status" value="2"/>
</dbReference>
<keyword evidence="2" id="KW-0503">Monooxygenase</keyword>
<accession>A0AA40CLG0</accession>
<evidence type="ECO:0000256" key="1">
    <source>
        <dbReference type="ARBA" id="ARBA00010139"/>
    </source>
</evidence>
<proteinExistence type="inferred from homology"/>
<organism evidence="2 3">
    <name type="scientific">Lasiodiplodia hormozganensis</name>
    <dbReference type="NCBI Taxonomy" id="869390"/>
    <lineage>
        <taxon>Eukaryota</taxon>
        <taxon>Fungi</taxon>
        <taxon>Dikarya</taxon>
        <taxon>Ascomycota</taxon>
        <taxon>Pezizomycotina</taxon>
        <taxon>Dothideomycetes</taxon>
        <taxon>Dothideomycetes incertae sedis</taxon>
        <taxon>Botryosphaeriales</taxon>
        <taxon>Botryosphaeriaceae</taxon>
        <taxon>Lasiodiplodia</taxon>
    </lineage>
</organism>